<feature type="binding site" evidence="2">
    <location>
        <position position="23"/>
    </location>
    <ligand>
        <name>substrate</name>
    </ligand>
</feature>
<dbReference type="InterPro" id="IPR001441">
    <property type="entry name" value="UPP_synth-like"/>
</dbReference>
<comment type="subunit">
    <text evidence="2">Homodimer.</text>
</comment>
<dbReference type="CDD" id="cd00475">
    <property type="entry name" value="Cis_IPPS"/>
    <property type="match status" value="1"/>
</dbReference>
<dbReference type="PROSITE" id="PS01066">
    <property type="entry name" value="UPP_SYNTHASE"/>
    <property type="match status" value="1"/>
</dbReference>
<keyword evidence="1 2" id="KW-0808">Transferase</keyword>
<sequence length="230" mass="25921">MPRHVAIIMDGNGRWAKARMLPRVAGHKQGVEAVKRTVRAAGDMGLEALTLYAFSSENWRRPAAEIADLMGLLRRFIKSELEEIAREGVKLRIIGDYRKMEPDLVSLLDDAVGRTASNTRLTLAIALNYGAQDELLRATRRLMREARAGEIDPDGLDDAAFEKRLDTDGLPRLDLLIRTSGEQRLSNFLLWQAAYAELVFTDTLWPDFDRAHLAAAIETFGRRERRYGGL</sequence>
<dbReference type="Gene3D" id="3.40.1180.10">
    <property type="entry name" value="Decaprenyl diphosphate synthase-like"/>
    <property type="match status" value="1"/>
</dbReference>
<dbReference type="NCBIfam" id="NF011408">
    <property type="entry name" value="PRK14834.1"/>
    <property type="match status" value="1"/>
</dbReference>
<dbReference type="RefSeq" id="WP_281045141.1">
    <property type="nucleotide sequence ID" value="NZ_JARYGZ010000001.1"/>
</dbReference>
<dbReference type="InterPro" id="IPR018520">
    <property type="entry name" value="UPP_synth-like_CS"/>
</dbReference>
<gene>
    <name evidence="3" type="ORF">QGN17_04605</name>
</gene>
<feature type="active site" evidence="2">
    <location>
        <position position="10"/>
    </location>
</feature>
<feature type="binding site" evidence="2">
    <location>
        <position position="178"/>
    </location>
    <ligand>
        <name>substrate</name>
    </ligand>
</feature>
<dbReference type="NCBIfam" id="TIGR00055">
    <property type="entry name" value="uppS"/>
    <property type="match status" value="1"/>
</dbReference>
<feature type="binding site" evidence="2">
    <location>
        <position position="10"/>
    </location>
    <ligand>
        <name>Mg(2+)</name>
        <dbReference type="ChEBI" id="CHEBI:18420"/>
    </ligand>
</feature>
<dbReference type="SUPFAM" id="SSF64005">
    <property type="entry name" value="Undecaprenyl diphosphate synthase"/>
    <property type="match status" value="1"/>
</dbReference>
<dbReference type="HAMAP" id="MF_01139">
    <property type="entry name" value="ISPT"/>
    <property type="match status" value="1"/>
</dbReference>
<dbReference type="InterPro" id="IPR036424">
    <property type="entry name" value="UPP_synth-like_sf"/>
</dbReference>
<feature type="active site" description="Proton acceptor" evidence="2">
    <location>
        <position position="58"/>
    </location>
</feature>
<comment type="cofactor">
    <cofactor evidence="2">
        <name>Mg(2+)</name>
        <dbReference type="ChEBI" id="CHEBI:18420"/>
    </cofactor>
    <text evidence="2">Binds 2 magnesium ions per subunit.</text>
</comment>
<reference evidence="3" key="1">
    <citation type="submission" date="2023-04" db="EMBL/GenBank/DDBJ databases">
        <title>Sphingomonas sp. MAHUQ-71 isolated from rice field.</title>
        <authorList>
            <person name="Huq M.A."/>
        </authorList>
    </citation>
    <scope>NUCLEOTIDE SEQUENCE</scope>
    <source>
        <strain evidence="3">MAHUQ-71</strain>
    </source>
</reference>
<keyword evidence="4" id="KW-1185">Reference proteome</keyword>
<feature type="binding site" evidence="2">
    <location>
        <begin position="11"/>
        <end position="14"/>
    </location>
    <ligand>
        <name>substrate</name>
    </ligand>
</feature>
<dbReference type="Pfam" id="PF01255">
    <property type="entry name" value="Prenyltransf"/>
    <property type="match status" value="1"/>
</dbReference>
<comment type="caution">
    <text evidence="3">The sequence shown here is derived from an EMBL/GenBank/DDBJ whole genome shotgun (WGS) entry which is preliminary data.</text>
</comment>
<organism evidence="3 4">
    <name type="scientific">Sphingomonas oryzagri</name>
    <dbReference type="NCBI Taxonomy" id="3042314"/>
    <lineage>
        <taxon>Bacteria</taxon>
        <taxon>Pseudomonadati</taxon>
        <taxon>Pseudomonadota</taxon>
        <taxon>Alphaproteobacteria</taxon>
        <taxon>Sphingomonadales</taxon>
        <taxon>Sphingomonadaceae</taxon>
        <taxon>Sphingomonas</taxon>
    </lineage>
</organism>
<evidence type="ECO:0000313" key="4">
    <source>
        <dbReference type="Proteomes" id="UP001160625"/>
    </source>
</evidence>
<feature type="binding site" evidence="2">
    <location>
        <position position="61"/>
    </location>
    <ligand>
        <name>substrate</name>
    </ligand>
</feature>
<evidence type="ECO:0000256" key="1">
    <source>
        <dbReference type="ARBA" id="ARBA00022679"/>
    </source>
</evidence>
<feature type="binding site" evidence="2">
    <location>
        <position position="27"/>
    </location>
    <ligand>
        <name>substrate</name>
    </ligand>
</feature>
<comment type="similarity">
    <text evidence="2">Belongs to the UPP synthase family.</text>
</comment>
<feature type="binding site" evidence="2">
    <location>
        <position position="197"/>
    </location>
    <ligand>
        <name>Mg(2+)</name>
        <dbReference type="ChEBI" id="CHEBI:18420"/>
    </ligand>
</feature>
<feature type="binding site" evidence="2">
    <location>
        <begin position="184"/>
        <end position="186"/>
    </location>
    <ligand>
        <name>substrate</name>
    </ligand>
</feature>
<dbReference type="Proteomes" id="UP001160625">
    <property type="component" value="Unassembled WGS sequence"/>
</dbReference>
<name>A0ABT6MY72_9SPHN</name>
<feature type="binding site" evidence="2">
    <location>
        <begin position="55"/>
        <end position="57"/>
    </location>
    <ligand>
        <name>substrate</name>
    </ligand>
</feature>
<accession>A0ABT6MY72</accession>
<dbReference type="PANTHER" id="PTHR10291:SF0">
    <property type="entry name" value="DEHYDRODOLICHYL DIPHOSPHATE SYNTHASE 2"/>
    <property type="match status" value="1"/>
</dbReference>
<evidence type="ECO:0000256" key="2">
    <source>
        <dbReference type="HAMAP-Rule" id="MF_01139"/>
    </source>
</evidence>
<keyword evidence="2" id="KW-0479">Metal-binding</keyword>
<evidence type="ECO:0000313" key="3">
    <source>
        <dbReference type="EMBL" id="MDH7638004.1"/>
    </source>
</evidence>
<comment type="function">
    <text evidence="2">Catalyzes the condensation of isopentenyl diphosphate (IPP) with allylic pyrophosphates generating different type of terpenoids.</text>
</comment>
<dbReference type="PANTHER" id="PTHR10291">
    <property type="entry name" value="DEHYDRODOLICHYL DIPHOSPHATE SYNTHASE FAMILY MEMBER"/>
    <property type="match status" value="1"/>
</dbReference>
<dbReference type="EC" id="2.5.1.-" evidence="2"/>
<proteinExistence type="inferred from homology"/>
<dbReference type="EMBL" id="JARYGZ010000001">
    <property type="protein sequence ID" value="MDH7638004.1"/>
    <property type="molecule type" value="Genomic_DNA"/>
</dbReference>
<protein>
    <recommendedName>
        <fullName evidence="2">Isoprenyl transferase</fullName>
        <ecNumber evidence="2">2.5.1.-</ecNumber>
    </recommendedName>
</protein>
<dbReference type="GO" id="GO:0016740">
    <property type="term" value="F:transferase activity"/>
    <property type="evidence" value="ECO:0007669"/>
    <property type="project" value="UniProtKB-KW"/>
</dbReference>
<feature type="binding site" evidence="2">
    <location>
        <position position="15"/>
    </location>
    <ligand>
        <name>substrate</name>
    </ligand>
</feature>
<keyword evidence="2" id="KW-0460">Magnesium</keyword>
<feature type="binding site" evidence="2">
    <location>
        <position position="59"/>
    </location>
    <ligand>
        <name>substrate</name>
    </ligand>
</feature>